<accession>A0A1G6C1M1</accession>
<dbReference type="AlphaFoldDB" id="A0A1G6C1M1"/>
<evidence type="ECO:0008006" key="3">
    <source>
        <dbReference type="Google" id="ProtNLM"/>
    </source>
</evidence>
<reference evidence="1 2" key="1">
    <citation type="submission" date="2016-10" db="EMBL/GenBank/DDBJ databases">
        <authorList>
            <person name="de Groot N.N."/>
        </authorList>
    </citation>
    <scope>NUCLEOTIDE SEQUENCE [LARGE SCALE GENOMIC DNA]</scope>
    <source>
        <strain evidence="1 2">A-4</strain>
    </source>
</reference>
<dbReference type="RefSeq" id="WP_018165058.1">
    <property type="nucleotide sequence ID" value="NZ_FMXP01000016.1"/>
</dbReference>
<dbReference type="EMBL" id="FMXP01000016">
    <property type="protein sequence ID" value="SDB26779.1"/>
    <property type="molecule type" value="Genomic_DNA"/>
</dbReference>
<name>A0A1G6C1M1_9STRE</name>
<dbReference type="eggNOG" id="ENOG5033028">
    <property type="taxonomic scope" value="Bacteria"/>
</dbReference>
<sequence length="125" mass="14723">MTNRTYLPYQSARDYRDRGMMKWMGFYLSEHTTSLTEDRNKIDLSSELTRTEKFTLIGQLYASQIKGKFIVKSGKNKEIFIGDVREISSREITIKTANHYKLIKVEDILVIKMAEENYLESERNL</sequence>
<keyword evidence="2" id="KW-1185">Reference proteome</keyword>
<evidence type="ECO:0000313" key="1">
    <source>
        <dbReference type="EMBL" id="SDB26779.1"/>
    </source>
</evidence>
<evidence type="ECO:0000313" key="2">
    <source>
        <dbReference type="Proteomes" id="UP000182508"/>
    </source>
</evidence>
<gene>
    <name evidence="1" type="ORF">SAMN02910293_01335</name>
</gene>
<dbReference type="STRING" id="439219.SAMN02910293_01335"/>
<dbReference type="Proteomes" id="UP000182508">
    <property type="component" value="Unassembled WGS sequence"/>
</dbReference>
<protein>
    <recommendedName>
        <fullName evidence="3">YolD-like protein</fullName>
    </recommendedName>
</protein>
<proteinExistence type="predicted"/>
<organism evidence="1 2">
    <name type="scientific">Streptococcus henryi</name>
    <dbReference type="NCBI Taxonomy" id="439219"/>
    <lineage>
        <taxon>Bacteria</taxon>
        <taxon>Bacillati</taxon>
        <taxon>Bacillota</taxon>
        <taxon>Bacilli</taxon>
        <taxon>Lactobacillales</taxon>
        <taxon>Streptococcaceae</taxon>
        <taxon>Streptococcus</taxon>
    </lineage>
</organism>